<dbReference type="InterPro" id="IPR015946">
    <property type="entry name" value="KH_dom-like_a/b"/>
</dbReference>
<evidence type="ECO:0008006" key="3">
    <source>
        <dbReference type="Google" id="ProtNLM"/>
    </source>
</evidence>
<dbReference type="EMBL" id="BAAAJK010000004">
    <property type="protein sequence ID" value="GAA1382734.1"/>
    <property type="molecule type" value="Genomic_DNA"/>
</dbReference>
<dbReference type="InterPro" id="IPR003718">
    <property type="entry name" value="OsmC/Ohr_fam"/>
</dbReference>
<protein>
    <recommendedName>
        <fullName evidence="3">OsmC family peroxiredoxin</fullName>
    </recommendedName>
</protein>
<reference evidence="1 2" key="1">
    <citation type="journal article" date="2019" name="Int. J. Syst. Evol. Microbiol.">
        <title>The Global Catalogue of Microorganisms (GCM) 10K type strain sequencing project: providing services to taxonomists for standard genome sequencing and annotation.</title>
        <authorList>
            <consortium name="The Broad Institute Genomics Platform"/>
            <consortium name="The Broad Institute Genome Sequencing Center for Infectious Disease"/>
            <person name="Wu L."/>
            <person name="Ma J."/>
        </authorList>
    </citation>
    <scope>NUCLEOTIDE SEQUENCE [LARGE SCALE GENOMIC DNA]</scope>
    <source>
        <strain evidence="1 2">JCM 11896</strain>
    </source>
</reference>
<keyword evidence="2" id="KW-1185">Reference proteome</keyword>
<name>A0ABN1XLX1_9PSEU</name>
<proteinExistence type="predicted"/>
<evidence type="ECO:0000313" key="2">
    <source>
        <dbReference type="Proteomes" id="UP001501414"/>
    </source>
</evidence>
<dbReference type="Pfam" id="PF02566">
    <property type="entry name" value="OsmC"/>
    <property type="match status" value="1"/>
</dbReference>
<dbReference type="Proteomes" id="UP001501414">
    <property type="component" value="Unassembled WGS sequence"/>
</dbReference>
<dbReference type="InterPro" id="IPR052924">
    <property type="entry name" value="OsmC/Ohr_hydroprdx_reductase"/>
</dbReference>
<sequence length="171" mass="18130">MTKSCSTLDLATLEATKAAVAEDPSVGSGSFTTVTSWEDGARARTTARSFVLQTDEPAPLGGTDAAIDPMELVLAAIGTCLTIGWVTQAVQRGIEYRDLRIEVSGDFDLRGYLALDEKVRPGFSGISYTVHVDTDADQAVLDEIRAATEATSPMFDNVLNATPVTGTIERA</sequence>
<dbReference type="Gene3D" id="3.30.300.20">
    <property type="match status" value="1"/>
</dbReference>
<evidence type="ECO:0000313" key="1">
    <source>
        <dbReference type="EMBL" id="GAA1382734.1"/>
    </source>
</evidence>
<comment type="caution">
    <text evidence="1">The sequence shown here is derived from an EMBL/GenBank/DDBJ whole genome shotgun (WGS) entry which is preliminary data.</text>
</comment>
<accession>A0ABN1XLX1</accession>
<dbReference type="PANTHER" id="PTHR35368:SF1">
    <property type="entry name" value="HYDROPEROXIDE REDUCTASE"/>
    <property type="match status" value="1"/>
</dbReference>
<dbReference type="RefSeq" id="WP_344018937.1">
    <property type="nucleotide sequence ID" value="NZ_BAAAJK010000004.1"/>
</dbReference>
<gene>
    <name evidence="1" type="ORF">GCM10009613_10990</name>
</gene>
<organism evidence="1 2">
    <name type="scientific">Pseudonocardia kongjuensis</name>
    <dbReference type="NCBI Taxonomy" id="102227"/>
    <lineage>
        <taxon>Bacteria</taxon>
        <taxon>Bacillati</taxon>
        <taxon>Actinomycetota</taxon>
        <taxon>Actinomycetes</taxon>
        <taxon>Pseudonocardiales</taxon>
        <taxon>Pseudonocardiaceae</taxon>
        <taxon>Pseudonocardia</taxon>
    </lineage>
</organism>
<dbReference type="SUPFAM" id="SSF82784">
    <property type="entry name" value="OsmC-like"/>
    <property type="match status" value="1"/>
</dbReference>
<dbReference type="InterPro" id="IPR036102">
    <property type="entry name" value="OsmC/Ohrsf"/>
</dbReference>
<dbReference type="PANTHER" id="PTHR35368">
    <property type="entry name" value="HYDROPEROXIDE REDUCTASE"/>
    <property type="match status" value="1"/>
</dbReference>